<protein>
    <submittedName>
        <fullName evidence="2">Glycerophosphoryl diester phosphodiesterase</fullName>
        <ecNumber evidence="2">3.1.4.46</ecNumber>
    </submittedName>
</protein>
<comment type="caution">
    <text evidence="2">The sequence shown here is derived from an EMBL/GenBank/DDBJ whole genome shotgun (WGS) entry which is preliminary data.</text>
</comment>
<dbReference type="GeneID" id="95405093"/>
<evidence type="ECO:0000259" key="1">
    <source>
        <dbReference type="PROSITE" id="PS51704"/>
    </source>
</evidence>
<dbReference type="SUPFAM" id="SSF51695">
    <property type="entry name" value="PLC-like phosphodiesterases"/>
    <property type="match status" value="1"/>
</dbReference>
<dbReference type="PANTHER" id="PTHR46211">
    <property type="entry name" value="GLYCEROPHOSPHORYL DIESTER PHOSPHODIESTERASE"/>
    <property type="match status" value="1"/>
</dbReference>
<dbReference type="Pfam" id="PF03009">
    <property type="entry name" value="GDPD"/>
    <property type="match status" value="1"/>
</dbReference>
<proteinExistence type="predicted"/>
<dbReference type="InterPro" id="IPR030395">
    <property type="entry name" value="GP_PDE_dom"/>
</dbReference>
<sequence length="249" mass="28140">MISKPKYVAHRGLSMFAPENTIAAFELAGKSGFWGIECHTYCTTDGRWVVHHDRTVDRMTNGTGRTKDFSFEEIRKLDIVAGNGIDDYNGLYIPTLEEVMSVCLFFGMHAFIEIEEYHQDGDLEVLVELVRTAGMADQSSFICFNADDLFKVRAIDETVPLGFLSAKPPAAEDLQLIGRLQPAFLDYDYRTTTPDDVRNCIRAGIDVSIWTVNEREISRQFEEAGATYITTDTILWKTMEPDNLSTPKK</sequence>
<dbReference type="Gene3D" id="3.20.20.190">
    <property type="entry name" value="Phosphatidylinositol (PI) phosphodiesterase"/>
    <property type="match status" value="1"/>
</dbReference>
<name>A0ABS4FCU3_9BACL</name>
<keyword evidence="2" id="KW-0378">Hydrolase</keyword>
<evidence type="ECO:0000313" key="2">
    <source>
        <dbReference type="EMBL" id="MBP1894033.1"/>
    </source>
</evidence>
<dbReference type="PANTHER" id="PTHR46211:SF1">
    <property type="entry name" value="GLYCEROPHOSPHODIESTER PHOSPHODIESTERASE, CYTOPLASMIC"/>
    <property type="match status" value="1"/>
</dbReference>
<evidence type="ECO:0000313" key="3">
    <source>
        <dbReference type="Proteomes" id="UP000706926"/>
    </source>
</evidence>
<dbReference type="EMBL" id="JAGGKI010000007">
    <property type="protein sequence ID" value="MBP1894033.1"/>
    <property type="molecule type" value="Genomic_DNA"/>
</dbReference>
<dbReference type="GO" id="GO:0008889">
    <property type="term" value="F:glycerophosphodiester phosphodiesterase activity"/>
    <property type="evidence" value="ECO:0007669"/>
    <property type="project" value="UniProtKB-EC"/>
</dbReference>
<reference evidence="2 3" key="1">
    <citation type="submission" date="2021-03" db="EMBL/GenBank/DDBJ databases">
        <title>Genomic Encyclopedia of Type Strains, Phase IV (KMG-IV): sequencing the most valuable type-strain genomes for metagenomic binning, comparative biology and taxonomic classification.</title>
        <authorList>
            <person name="Goeker M."/>
        </authorList>
    </citation>
    <scope>NUCLEOTIDE SEQUENCE [LARGE SCALE GENOMIC DNA]</scope>
    <source>
        <strain evidence="2 3">DSM 15596</strain>
    </source>
</reference>
<dbReference type="RefSeq" id="WP_210094959.1">
    <property type="nucleotide sequence ID" value="NZ_JAGGKI010000007.1"/>
</dbReference>
<accession>A0ABS4FCU3</accession>
<organism evidence="2 3">
    <name type="scientific">Paenibacillus lactis</name>
    <dbReference type="NCBI Taxonomy" id="228574"/>
    <lineage>
        <taxon>Bacteria</taxon>
        <taxon>Bacillati</taxon>
        <taxon>Bacillota</taxon>
        <taxon>Bacilli</taxon>
        <taxon>Bacillales</taxon>
        <taxon>Paenibacillaceae</taxon>
        <taxon>Paenibacillus</taxon>
    </lineage>
</organism>
<keyword evidence="3" id="KW-1185">Reference proteome</keyword>
<dbReference type="EC" id="3.1.4.46" evidence="2"/>
<feature type="domain" description="GP-PDE" evidence="1">
    <location>
        <begin position="5"/>
        <end position="241"/>
    </location>
</feature>
<dbReference type="PROSITE" id="PS51704">
    <property type="entry name" value="GP_PDE"/>
    <property type="match status" value="1"/>
</dbReference>
<dbReference type="Proteomes" id="UP000706926">
    <property type="component" value="Unassembled WGS sequence"/>
</dbReference>
<gene>
    <name evidence="2" type="ORF">J2Z18_003136</name>
</gene>
<dbReference type="InterPro" id="IPR017946">
    <property type="entry name" value="PLC-like_Pdiesterase_TIM-brl"/>
</dbReference>